<dbReference type="HAMAP" id="MF_00260">
    <property type="entry name" value="Porphobil_deam"/>
    <property type="match status" value="1"/>
</dbReference>
<comment type="similarity">
    <text evidence="3 8">Belongs to the HMBS family.</text>
</comment>
<dbReference type="PIRSF" id="PIRSF001438">
    <property type="entry name" value="4pyrrol_synth_OHMeBilane_synth"/>
    <property type="match status" value="1"/>
</dbReference>
<dbReference type="PANTHER" id="PTHR11557:SF0">
    <property type="entry name" value="PORPHOBILINOGEN DEAMINASE"/>
    <property type="match status" value="1"/>
</dbReference>
<dbReference type="PRINTS" id="PR00151">
    <property type="entry name" value="PORPHBDMNASE"/>
</dbReference>
<dbReference type="Gene3D" id="3.40.190.10">
    <property type="entry name" value="Periplasmic binding protein-like II"/>
    <property type="match status" value="2"/>
</dbReference>
<comment type="miscellaneous">
    <text evidence="8">The porphobilinogen subunits are added to the dipyrromethane group.</text>
</comment>
<dbReference type="SUPFAM" id="SSF53850">
    <property type="entry name" value="Periplasmic binding protein-like II"/>
    <property type="match status" value="1"/>
</dbReference>
<dbReference type="GO" id="GO:0004418">
    <property type="term" value="F:hydroxymethylbilane synthase activity"/>
    <property type="evidence" value="ECO:0007669"/>
    <property type="project" value="UniProtKB-EC"/>
</dbReference>
<comment type="catalytic activity">
    <reaction evidence="7 8">
        <text>4 porphobilinogen + H2O = hydroxymethylbilane + 4 NH4(+)</text>
        <dbReference type="Rhea" id="RHEA:13185"/>
        <dbReference type="ChEBI" id="CHEBI:15377"/>
        <dbReference type="ChEBI" id="CHEBI:28938"/>
        <dbReference type="ChEBI" id="CHEBI:57845"/>
        <dbReference type="ChEBI" id="CHEBI:58126"/>
        <dbReference type="EC" id="2.5.1.61"/>
    </reaction>
</comment>
<evidence type="ECO:0000256" key="2">
    <source>
        <dbReference type="ARBA" id="ARBA00004735"/>
    </source>
</evidence>
<comment type="pathway">
    <text evidence="2">Porphyrin-containing compound metabolism; protoporphyrin-IX biosynthesis; coproporphyrinogen-III from 5-aminolevulinate: step 2/4.</text>
</comment>
<accession>A0ABY4W263</accession>
<keyword evidence="12" id="KW-1185">Reference proteome</keyword>
<dbReference type="EC" id="2.5.1.61" evidence="8"/>
<proteinExistence type="inferred from homology"/>
<sequence length="313" mass="33882">MTIAKKYKIGTRGSPLALAQADETRVRLLEAHSDILTPQDLEIVVIKTTGDQIQDRALSEVGGKGLFVKEIEEALLTGTIDFAVHSMKDMETRLPQGLVIDCILPREDARDVFISADGARLADLPAGAIVGTSSLRRQAQILNRRPDLEVCIFRGSVDTRLRKLQEGEADATLLAYAGLKRLGKENVVTDLLSPEEMLPAVAQGAIGIERRTSDKDVKALLAPINDAVSFSRVQCERAMLAVLDGSCRTPIAGYAEIVDAENLYFRASLLSPDGTLRLDAKGTGPITQAHELGERIGHELKNSAGEDMLSFPV</sequence>
<dbReference type="InterPro" id="IPR022417">
    <property type="entry name" value="Porphobilin_deaminase_N"/>
</dbReference>
<evidence type="ECO:0000256" key="6">
    <source>
        <dbReference type="ARBA" id="ARBA00023244"/>
    </source>
</evidence>
<evidence type="ECO:0000259" key="10">
    <source>
        <dbReference type="Pfam" id="PF03900"/>
    </source>
</evidence>
<evidence type="ECO:0000256" key="7">
    <source>
        <dbReference type="ARBA" id="ARBA00048169"/>
    </source>
</evidence>
<keyword evidence="6 8" id="KW-0627">Porphyrin biosynthesis</keyword>
<dbReference type="EMBL" id="CP098747">
    <property type="protein sequence ID" value="USG61272.1"/>
    <property type="molecule type" value="Genomic_DNA"/>
</dbReference>
<dbReference type="PANTHER" id="PTHR11557">
    <property type="entry name" value="PORPHOBILINOGEN DEAMINASE"/>
    <property type="match status" value="1"/>
</dbReference>
<dbReference type="InterPro" id="IPR022418">
    <property type="entry name" value="Porphobilinogen_deaminase_C"/>
</dbReference>
<evidence type="ECO:0000256" key="1">
    <source>
        <dbReference type="ARBA" id="ARBA00002869"/>
    </source>
</evidence>
<dbReference type="RefSeq" id="WP_251934259.1">
    <property type="nucleotide sequence ID" value="NZ_CP098747.1"/>
</dbReference>
<dbReference type="InterPro" id="IPR036803">
    <property type="entry name" value="Porphobilinogen_deaminase_C_sf"/>
</dbReference>
<evidence type="ECO:0000256" key="8">
    <source>
        <dbReference type="HAMAP-Rule" id="MF_00260"/>
    </source>
</evidence>
<dbReference type="Gene3D" id="3.30.160.40">
    <property type="entry name" value="Porphobilinogen deaminase, C-terminal domain"/>
    <property type="match status" value="1"/>
</dbReference>
<evidence type="ECO:0000313" key="11">
    <source>
        <dbReference type="EMBL" id="USG61272.1"/>
    </source>
</evidence>
<feature type="domain" description="Porphobilinogen deaminase C-terminal" evidence="10">
    <location>
        <begin position="231"/>
        <end position="302"/>
    </location>
</feature>
<dbReference type="Pfam" id="PF01379">
    <property type="entry name" value="Porphobil_deam"/>
    <property type="match status" value="1"/>
</dbReference>
<evidence type="ECO:0000256" key="3">
    <source>
        <dbReference type="ARBA" id="ARBA00005638"/>
    </source>
</evidence>
<gene>
    <name evidence="8 11" type="primary">hemC</name>
    <name evidence="11" type="ORF">NBZ79_19120</name>
</gene>
<comment type="function">
    <text evidence="1 8">Tetrapolymerization of the monopyrrole PBG into the hydroxymethylbilane pre-uroporphyrinogen in several discrete steps.</text>
</comment>
<dbReference type="InterPro" id="IPR000860">
    <property type="entry name" value="HemC"/>
</dbReference>
<feature type="domain" description="Porphobilinogen deaminase N-terminal" evidence="9">
    <location>
        <begin position="8"/>
        <end position="218"/>
    </location>
</feature>
<evidence type="ECO:0000313" key="12">
    <source>
        <dbReference type="Proteomes" id="UP001056291"/>
    </source>
</evidence>
<evidence type="ECO:0000259" key="9">
    <source>
        <dbReference type="Pfam" id="PF01379"/>
    </source>
</evidence>
<keyword evidence="5 8" id="KW-0808">Transferase</keyword>
<dbReference type="PROSITE" id="PS00533">
    <property type="entry name" value="PORPHOBILINOGEN_DEAM"/>
    <property type="match status" value="1"/>
</dbReference>
<dbReference type="Pfam" id="PF03900">
    <property type="entry name" value="Porphobil_deamC"/>
    <property type="match status" value="1"/>
</dbReference>
<comment type="subunit">
    <text evidence="4 8">Monomer.</text>
</comment>
<protein>
    <recommendedName>
        <fullName evidence="8">Porphobilinogen deaminase</fullName>
        <shortName evidence="8">PBG</shortName>
        <ecNumber evidence="8">2.5.1.61</ecNumber>
    </recommendedName>
    <alternativeName>
        <fullName evidence="8">Hydroxymethylbilane synthase</fullName>
        <shortName evidence="8">HMBS</shortName>
    </alternativeName>
    <alternativeName>
        <fullName evidence="8">Pre-uroporphyrinogen synthase</fullName>
    </alternativeName>
</protein>
<organism evidence="11 12">
    <name type="scientific">Sneathiella marina</name>
    <dbReference type="NCBI Taxonomy" id="2950108"/>
    <lineage>
        <taxon>Bacteria</taxon>
        <taxon>Pseudomonadati</taxon>
        <taxon>Pseudomonadota</taxon>
        <taxon>Alphaproteobacteria</taxon>
        <taxon>Sneathiellales</taxon>
        <taxon>Sneathiellaceae</taxon>
        <taxon>Sneathiella</taxon>
    </lineage>
</organism>
<dbReference type="InterPro" id="IPR022419">
    <property type="entry name" value="Porphobilin_deaminase_cofac_BS"/>
</dbReference>
<name>A0ABY4W263_9PROT</name>
<comment type="cofactor">
    <cofactor evidence="8">
        <name>dipyrromethane</name>
        <dbReference type="ChEBI" id="CHEBI:60342"/>
    </cofactor>
    <text evidence="8">Binds 1 dipyrromethane group covalently.</text>
</comment>
<evidence type="ECO:0000256" key="5">
    <source>
        <dbReference type="ARBA" id="ARBA00022679"/>
    </source>
</evidence>
<dbReference type="Proteomes" id="UP001056291">
    <property type="component" value="Chromosome"/>
</dbReference>
<dbReference type="NCBIfam" id="TIGR00212">
    <property type="entry name" value="hemC"/>
    <property type="match status" value="1"/>
</dbReference>
<evidence type="ECO:0000256" key="4">
    <source>
        <dbReference type="ARBA" id="ARBA00011245"/>
    </source>
</evidence>
<feature type="modified residue" description="S-(dipyrrolylmethanemethyl)cysteine" evidence="8">
    <location>
        <position position="247"/>
    </location>
</feature>
<reference evidence="11" key="1">
    <citation type="submission" date="2022-06" db="EMBL/GenBank/DDBJ databases">
        <title>Sneathiella actinostolidae sp. nov., isolated from a sea anemonein the Western Pacific Ocean.</title>
        <authorList>
            <person name="Wei M.J."/>
        </authorList>
    </citation>
    <scope>NUCLEOTIDE SEQUENCE</scope>
    <source>
        <strain evidence="11">PHK-P5</strain>
    </source>
</reference>
<dbReference type="SUPFAM" id="SSF54782">
    <property type="entry name" value="Porphobilinogen deaminase (hydroxymethylbilane synthase), C-terminal domain"/>
    <property type="match status" value="1"/>
</dbReference>